<name>A0A1D3CUJ6_9EIME</name>
<protein>
    <submittedName>
        <fullName evidence="1">Uncharacterized protein</fullName>
    </submittedName>
</protein>
<dbReference type="InParanoid" id="A0A1D3CUJ6"/>
<dbReference type="Proteomes" id="UP000095192">
    <property type="component" value="Unassembled WGS sequence"/>
</dbReference>
<dbReference type="VEuPathDB" id="ToxoDB:cyc_06037"/>
<dbReference type="AlphaFoldDB" id="A0A1D3CUJ6"/>
<gene>
    <name evidence="1" type="ORF">cyc_06037</name>
</gene>
<organism evidence="1 2">
    <name type="scientific">Cyclospora cayetanensis</name>
    <dbReference type="NCBI Taxonomy" id="88456"/>
    <lineage>
        <taxon>Eukaryota</taxon>
        <taxon>Sar</taxon>
        <taxon>Alveolata</taxon>
        <taxon>Apicomplexa</taxon>
        <taxon>Conoidasida</taxon>
        <taxon>Coccidia</taxon>
        <taxon>Eucoccidiorida</taxon>
        <taxon>Eimeriorina</taxon>
        <taxon>Eimeriidae</taxon>
        <taxon>Cyclospora</taxon>
    </lineage>
</organism>
<comment type="caution">
    <text evidence="1">The sequence shown here is derived from an EMBL/GenBank/DDBJ whole genome shotgun (WGS) entry which is preliminary data.</text>
</comment>
<reference evidence="1 2" key="1">
    <citation type="journal article" date="2016" name="BMC Genomics">
        <title>Comparative genomics reveals Cyclospora cayetanensis possesses coccidia-like metabolism and invasion components but unique surface antigens.</title>
        <authorList>
            <person name="Liu S."/>
            <person name="Wang L."/>
            <person name="Zheng H."/>
            <person name="Xu Z."/>
            <person name="Roellig D.M."/>
            <person name="Li N."/>
            <person name="Frace M.A."/>
            <person name="Tang K."/>
            <person name="Arrowood M.J."/>
            <person name="Moss D.M."/>
            <person name="Zhang L."/>
            <person name="Feng Y."/>
            <person name="Xiao L."/>
        </authorList>
    </citation>
    <scope>NUCLEOTIDE SEQUENCE [LARGE SCALE GENOMIC DNA]</scope>
    <source>
        <strain evidence="1 2">CHN_HEN01</strain>
    </source>
</reference>
<proteinExistence type="predicted"/>
<sequence>MLLCETIIKHKVASISTFKLSQAFPCPSGRAPHRLLAPPMWRLPLPMPPPSLCSTNFHGEEIIFEAAEAGPPKLLLDHPEPIEDLIFSHNTGIAGAQKVLLAV</sequence>
<keyword evidence="2" id="KW-1185">Reference proteome</keyword>
<accession>A0A1D3CUJ6</accession>
<evidence type="ECO:0000313" key="1">
    <source>
        <dbReference type="EMBL" id="OEH74876.1"/>
    </source>
</evidence>
<evidence type="ECO:0000313" key="2">
    <source>
        <dbReference type="Proteomes" id="UP000095192"/>
    </source>
</evidence>
<dbReference type="EMBL" id="JROU02001896">
    <property type="protein sequence ID" value="OEH74876.1"/>
    <property type="molecule type" value="Genomic_DNA"/>
</dbReference>